<keyword evidence="2" id="KW-0472">Membrane</keyword>
<feature type="region of interest" description="Disordered" evidence="1">
    <location>
        <begin position="280"/>
        <end position="336"/>
    </location>
</feature>
<protein>
    <recommendedName>
        <fullName evidence="3">DUF4408 domain-containing protein</fullName>
    </recommendedName>
</protein>
<dbReference type="EMBL" id="BTGU01000035">
    <property type="protein sequence ID" value="GMN50895.1"/>
    <property type="molecule type" value="Genomic_DNA"/>
</dbReference>
<reference evidence="4" key="1">
    <citation type="submission" date="2023-07" db="EMBL/GenBank/DDBJ databases">
        <title>draft genome sequence of fig (Ficus carica).</title>
        <authorList>
            <person name="Takahashi T."/>
            <person name="Nishimura K."/>
        </authorList>
    </citation>
    <scope>NUCLEOTIDE SEQUENCE</scope>
</reference>
<keyword evidence="2" id="KW-0812">Transmembrane</keyword>
<accession>A0AA88AFD4</accession>
<evidence type="ECO:0000313" key="4">
    <source>
        <dbReference type="EMBL" id="GMN50895.1"/>
    </source>
</evidence>
<dbReference type="PANTHER" id="PTHR33098:SF109">
    <property type="entry name" value="OS07G0563400 PROTEIN"/>
    <property type="match status" value="1"/>
</dbReference>
<evidence type="ECO:0000259" key="3">
    <source>
        <dbReference type="Pfam" id="PF14364"/>
    </source>
</evidence>
<evidence type="ECO:0000313" key="5">
    <source>
        <dbReference type="Proteomes" id="UP001187192"/>
    </source>
</evidence>
<dbReference type="Proteomes" id="UP001187192">
    <property type="component" value="Unassembled WGS sequence"/>
</dbReference>
<dbReference type="Gramene" id="FCD_00017885-RA">
    <property type="protein sequence ID" value="FCD_00017885-RA:cds"/>
    <property type="gene ID" value="FCD_00017885"/>
</dbReference>
<name>A0AA88AFD4_FICCA</name>
<feature type="region of interest" description="Disordered" evidence="1">
    <location>
        <begin position="80"/>
        <end position="99"/>
    </location>
</feature>
<dbReference type="AlphaFoldDB" id="A0AA88AFD4"/>
<feature type="domain" description="DUF4408" evidence="3">
    <location>
        <begin position="37"/>
        <end position="67"/>
    </location>
</feature>
<evidence type="ECO:0000256" key="1">
    <source>
        <dbReference type="SAM" id="MobiDB-lite"/>
    </source>
</evidence>
<organism evidence="4 5">
    <name type="scientific">Ficus carica</name>
    <name type="common">Common fig</name>
    <dbReference type="NCBI Taxonomy" id="3494"/>
    <lineage>
        <taxon>Eukaryota</taxon>
        <taxon>Viridiplantae</taxon>
        <taxon>Streptophyta</taxon>
        <taxon>Embryophyta</taxon>
        <taxon>Tracheophyta</taxon>
        <taxon>Spermatophyta</taxon>
        <taxon>Magnoliopsida</taxon>
        <taxon>eudicotyledons</taxon>
        <taxon>Gunneridae</taxon>
        <taxon>Pentapetalae</taxon>
        <taxon>rosids</taxon>
        <taxon>fabids</taxon>
        <taxon>Rosales</taxon>
        <taxon>Moraceae</taxon>
        <taxon>Ficeae</taxon>
        <taxon>Ficus</taxon>
    </lineage>
</organism>
<keyword evidence="5" id="KW-1185">Reference proteome</keyword>
<feature type="compositionally biased region" description="Basic and acidic residues" evidence="1">
    <location>
        <begin position="306"/>
        <end position="315"/>
    </location>
</feature>
<dbReference type="Pfam" id="PF05553">
    <property type="entry name" value="DUF761"/>
    <property type="match status" value="1"/>
</dbReference>
<dbReference type="Pfam" id="PF14364">
    <property type="entry name" value="DUF4408"/>
    <property type="match status" value="1"/>
</dbReference>
<dbReference type="InterPro" id="IPR008480">
    <property type="entry name" value="DUF761_pln"/>
</dbReference>
<feature type="transmembrane region" description="Helical" evidence="2">
    <location>
        <begin position="50"/>
        <end position="69"/>
    </location>
</feature>
<comment type="caution">
    <text evidence="4">The sequence shown here is derived from an EMBL/GenBank/DDBJ whole genome shotgun (WGS) entry which is preliminary data.</text>
</comment>
<feature type="compositionally biased region" description="Basic and acidic residues" evidence="1">
    <location>
        <begin position="211"/>
        <end position="227"/>
    </location>
</feature>
<evidence type="ECO:0000256" key="2">
    <source>
        <dbReference type="SAM" id="Phobius"/>
    </source>
</evidence>
<keyword evidence="2" id="KW-1133">Transmembrane helix</keyword>
<feature type="region of interest" description="Disordered" evidence="1">
    <location>
        <begin position="211"/>
        <end position="239"/>
    </location>
</feature>
<proteinExistence type="predicted"/>
<gene>
    <name evidence="4" type="ORF">TIFTF001_020041</name>
</gene>
<feature type="compositionally biased region" description="Polar residues" evidence="1">
    <location>
        <begin position="316"/>
        <end position="328"/>
    </location>
</feature>
<dbReference type="InterPro" id="IPR025520">
    <property type="entry name" value="DUF4408"/>
</dbReference>
<sequence>MAWVFTMKVVLFSSCVVLTALAMRISVPLEFMASHVPLLWSSVVSWLRPPYLYVVINGIIIYIAASSLFHHRHDHEKLSATTSVSDDHHHHHHHDRLDYGDDDYQEVKVSSPEFRMVDQTVVVYQRRSEEEFSSAAAADDDDAQVKTVVSVNDHRSAEAKDDHDDHDHDQEELVMVLRSTRAESSPPERIIESEEKKVLLSTEKPLVSARFGDRKPVKPSPEGEKALKVKSTPKRHETMEDTWKAIMEGRSMSLSRNNLKSSSWDFSDLENQGHQIIGYGDLDQLDQTPSPSPSPSPSPMMMMMMKKSETFKDRTNQQPPAGATSNSKALWKEPSLSQDELNKRVEAFINKFNEQMRLQRQESLNQYMEMINRGSH</sequence>
<dbReference type="PANTHER" id="PTHR33098">
    <property type="entry name" value="COTTON FIBER (DUF761)"/>
    <property type="match status" value="1"/>
</dbReference>